<feature type="compositionally biased region" description="Basic and acidic residues" evidence="1">
    <location>
        <begin position="99"/>
        <end position="111"/>
    </location>
</feature>
<dbReference type="Proteomes" id="UP000028492">
    <property type="component" value="Chromosome"/>
</dbReference>
<evidence type="ECO:0000313" key="2">
    <source>
        <dbReference type="EMBL" id="AIG77472.1"/>
    </source>
</evidence>
<evidence type="ECO:0000313" key="3">
    <source>
        <dbReference type="Proteomes" id="UP000028492"/>
    </source>
</evidence>
<keyword evidence="3" id="KW-1185">Reference proteome</keyword>
<dbReference type="EMBL" id="CP008953">
    <property type="protein sequence ID" value="AIG77472.1"/>
    <property type="molecule type" value="Genomic_DNA"/>
</dbReference>
<feature type="region of interest" description="Disordered" evidence="1">
    <location>
        <begin position="99"/>
        <end position="133"/>
    </location>
</feature>
<organism evidence="2 3">
    <name type="scientific">Amycolatopsis japonica</name>
    <dbReference type="NCBI Taxonomy" id="208439"/>
    <lineage>
        <taxon>Bacteria</taxon>
        <taxon>Bacillati</taxon>
        <taxon>Actinomycetota</taxon>
        <taxon>Actinomycetes</taxon>
        <taxon>Pseudonocardiales</taxon>
        <taxon>Pseudonocardiaceae</taxon>
        <taxon>Amycolatopsis</taxon>
        <taxon>Amycolatopsis japonica group</taxon>
    </lineage>
</organism>
<protein>
    <submittedName>
        <fullName evidence="2">Uncharacterized protein</fullName>
    </submittedName>
</protein>
<name>A0A075UTE8_9PSEU</name>
<dbReference type="STRING" id="208439.AJAP_23095"/>
<accession>A0A075UTE8</accession>
<dbReference type="KEGG" id="aja:AJAP_23095"/>
<proteinExistence type="predicted"/>
<sequence>MRPGSRTPSSGRAFRRLLSLVILALPGGHHGGILPGVEVDRRHRWAIVCDKCVKVVKTQLAQQSKNCDACGSGCRTLRLFLCGCGRVLIYDSDEEAKRGVKCENGSHDPRPRFVGTPRTRAGRSFDFTSEGAS</sequence>
<evidence type="ECO:0000256" key="1">
    <source>
        <dbReference type="SAM" id="MobiDB-lite"/>
    </source>
</evidence>
<dbReference type="AlphaFoldDB" id="A0A075UTE8"/>
<gene>
    <name evidence="2" type="ORF">AJAP_23095</name>
</gene>
<dbReference type="HOGENOM" id="CLU_1902274_0_0_11"/>
<reference evidence="2 3" key="1">
    <citation type="journal article" date="2014" name="J. Biotechnol.">
        <title>Complete genome sequence of the actinobacterium Amycolatopsis japonica MG417-CF17(T) (=DSM 44213T) producing (S,S)-N,N'-ethylenediaminedisuccinic acid.</title>
        <authorList>
            <person name="Stegmann E."/>
            <person name="Albersmeier A."/>
            <person name="Spohn M."/>
            <person name="Gert H."/>
            <person name="Weber T."/>
            <person name="Wohlleben W."/>
            <person name="Kalinowski J."/>
            <person name="Ruckert C."/>
        </authorList>
    </citation>
    <scope>NUCLEOTIDE SEQUENCE [LARGE SCALE GENOMIC DNA]</scope>
    <source>
        <strain evidence="3">MG417-CF17 (DSM 44213)</strain>
    </source>
</reference>